<gene>
    <name evidence="2" type="ORF">Terrestrivirus7_11</name>
</gene>
<dbReference type="InterPro" id="IPR020904">
    <property type="entry name" value="Sc_DH/Rdtase_CS"/>
</dbReference>
<dbReference type="Pfam" id="PF13561">
    <property type="entry name" value="adh_short_C2"/>
    <property type="match status" value="1"/>
</dbReference>
<evidence type="ECO:0000256" key="1">
    <source>
        <dbReference type="ARBA" id="ARBA00006484"/>
    </source>
</evidence>
<dbReference type="Pfam" id="PF00106">
    <property type="entry name" value="adh_short"/>
    <property type="match status" value="1"/>
</dbReference>
<dbReference type="PANTHER" id="PTHR42760">
    <property type="entry name" value="SHORT-CHAIN DEHYDROGENASES/REDUCTASES FAMILY MEMBER"/>
    <property type="match status" value="1"/>
</dbReference>
<dbReference type="PROSITE" id="PS00061">
    <property type="entry name" value="ADH_SHORT"/>
    <property type="match status" value="1"/>
</dbReference>
<proteinExistence type="inferred from homology"/>
<dbReference type="CDD" id="cd05233">
    <property type="entry name" value="SDR_c"/>
    <property type="match status" value="1"/>
</dbReference>
<dbReference type="InterPro" id="IPR036291">
    <property type="entry name" value="NAD(P)-bd_dom_sf"/>
</dbReference>
<organism evidence="2">
    <name type="scientific">Terrestrivirus sp</name>
    <dbReference type="NCBI Taxonomy" id="2487775"/>
    <lineage>
        <taxon>Viruses</taxon>
        <taxon>Varidnaviria</taxon>
        <taxon>Bamfordvirae</taxon>
        <taxon>Nucleocytoviricota</taxon>
        <taxon>Megaviricetes</taxon>
        <taxon>Imitervirales</taxon>
        <taxon>Mimiviridae</taxon>
        <taxon>Klosneuvirinae</taxon>
    </lineage>
</organism>
<evidence type="ECO:0000313" key="2">
    <source>
        <dbReference type="EMBL" id="AYV76458.1"/>
    </source>
</evidence>
<dbReference type="SUPFAM" id="SSF51735">
    <property type="entry name" value="NAD(P)-binding Rossmann-fold domains"/>
    <property type="match status" value="1"/>
</dbReference>
<dbReference type="PRINTS" id="PR00080">
    <property type="entry name" value="SDRFAMILY"/>
</dbReference>
<comment type="similarity">
    <text evidence="1">Belongs to the short-chain dehydrogenases/reductases (SDR) family.</text>
</comment>
<dbReference type="InterPro" id="IPR002347">
    <property type="entry name" value="SDR_fam"/>
</dbReference>
<dbReference type="PANTHER" id="PTHR42760:SF132">
    <property type="entry name" value="SHORT-CHAIN DEHYDROGENASE_REDUCTASE FAMILY PROTEIN"/>
    <property type="match status" value="1"/>
</dbReference>
<reference evidence="2" key="1">
    <citation type="submission" date="2018-10" db="EMBL/GenBank/DDBJ databases">
        <title>Hidden diversity of soil giant viruses.</title>
        <authorList>
            <person name="Schulz F."/>
            <person name="Alteio L."/>
            <person name="Goudeau D."/>
            <person name="Ryan E.M."/>
            <person name="Malmstrom R.R."/>
            <person name="Blanchard J."/>
            <person name="Woyke T."/>
        </authorList>
    </citation>
    <scope>NUCLEOTIDE SEQUENCE</scope>
    <source>
        <strain evidence="2">TEV1</strain>
    </source>
</reference>
<dbReference type="PRINTS" id="PR00081">
    <property type="entry name" value="GDHRDH"/>
</dbReference>
<accession>A0A3G4ZNM2</accession>
<name>A0A3G4ZNM2_9VIRU</name>
<dbReference type="GO" id="GO:0016616">
    <property type="term" value="F:oxidoreductase activity, acting on the CH-OH group of donors, NAD or NADP as acceptor"/>
    <property type="evidence" value="ECO:0007669"/>
    <property type="project" value="TreeGrafter"/>
</dbReference>
<protein>
    <submittedName>
        <fullName evidence="2">Putative short-chain type dehydrogenase/reductase</fullName>
    </submittedName>
</protein>
<dbReference type="EMBL" id="MK071985">
    <property type="protein sequence ID" value="AYV76458.1"/>
    <property type="molecule type" value="Genomic_DNA"/>
</dbReference>
<dbReference type="Gene3D" id="3.40.50.720">
    <property type="entry name" value="NAD(P)-binding Rossmann-like Domain"/>
    <property type="match status" value="1"/>
</dbReference>
<sequence length="361" mass="40018">MNEHTKYLKYKNKYLQIKKQTGGTIPNVQTIIKSNRFNNRIAVIFGGTTGIGLETAIEFVKENISKVIVCGRTLEKWESSKEKISKELNTLADRIEYKQCDVRVYDQVDTVIKYIFETYGHLDICFNNAGVQPTSGGDITQETFESSIENDGSIIFKIPGKIQSCSYGHTPTSSHCENPIATSIIGIFNCLKAELTYIYRSQSKDLPVSIINTSSRNGILPSKDRPLYAGSKAFIISITKTVASQASQKSLEQERTWPIRINAIAPGPILTPLEIPIYMPNTNPFKQLTTEEFTEFNIKGSGGVPMGRTGLPWEISTVVSFLADEKTSSYITGTTIEVDGGYCSSPLFQKSVSNPKPPTNH</sequence>